<organism evidence="1 2">
    <name type="scientific">Leptotrichia hofstadii</name>
    <dbReference type="NCBI Taxonomy" id="157688"/>
    <lineage>
        <taxon>Bacteria</taxon>
        <taxon>Fusobacteriati</taxon>
        <taxon>Fusobacteriota</taxon>
        <taxon>Fusobacteriia</taxon>
        <taxon>Fusobacteriales</taxon>
        <taxon>Leptotrichiaceae</taxon>
        <taxon>Leptotrichia</taxon>
    </lineage>
</organism>
<dbReference type="AlphaFoldDB" id="A0A510JFR9"/>
<evidence type="ECO:0000313" key="1">
    <source>
        <dbReference type="EMBL" id="BBM38118.1"/>
    </source>
</evidence>
<dbReference type="OrthoDB" id="80179at2"/>
<sequence length="475" mass="56781">MEELNTFEKTLPDKLDFLIKLKQFVSLEKNSLKKISLAVIFLELMQKNGKSAEIKKINGLEYVYESSTEYYFLVSSKKVGDCYGYIIKIFHEKLFPNGVIDKIIENSSSFDCVKERAEYLLSRWIKIGKLDFYVSLLDFENINLKMEKLKVENKWKLIIYENIKTSYIKDYYLDTEETLYNDILLEKLKIEPLYDKIQYNEFLKNISPLLKKELSDTAENYEIKILVDKYPITNNKMQFLDDEMDIYITKNDSNMHPLESYPEIYFRDTVNSWKKCEIMKSRKQKIFILNIELNDEKWEKLSEFQIMPKIEHKNVFPPVFKKVENNIFDIVYIPRDWDDDDCGFSVSEELLKKMIGLGYDVEIIGNKERFFNTHLPYKLKTEKDILWIYDYENNWYILPLLDFDTLERKVIDGEVVTYTTTSIQVYHEKHCPDGKLYFQKSEIRNYGISDAIHLGFGEWVVNEYQKLIENYKSKI</sequence>
<reference evidence="1 2" key="1">
    <citation type="submission" date="2019-07" db="EMBL/GenBank/DDBJ databases">
        <title>Complete Genome Sequence of Leptotrichia hofstadii Strain JCM16775.</title>
        <authorList>
            <person name="Watanabe S."/>
            <person name="Cui L."/>
        </authorList>
    </citation>
    <scope>NUCLEOTIDE SEQUENCE [LARGE SCALE GENOMIC DNA]</scope>
    <source>
        <strain evidence="1 2">JCM16775</strain>
    </source>
</reference>
<evidence type="ECO:0000313" key="2">
    <source>
        <dbReference type="Proteomes" id="UP000321892"/>
    </source>
</evidence>
<dbReference type="RefSeq" id="WP_026746709.1">
    <property type="nucleotide sequence ID" value="NZ_AP019823.1"/>
</dbReference>
<protein>
    <submittedName>
        <fullName evidence="1">Uncharacterized protein</fullName>
    </submittedName>
</protein>
<name>A0A510JFR9_9FUSO</name>
<accession>A0A510JFR9</accession>
<dbReference type="KEGG" id="lhf:JCM16775_0826"/>
<keyword evidence="2" id="KW-1185">Reference proteome</keyword>
<dbReference type="Proteomes" id="UP000321892">
    <property type="component" value="Chromosome"/>
</dbReference>
<proteinExistence type="predicted"/>
<gene>
    <name evidence="1" type="ORF">JCM16775_0826</name>
</gene>
<dbReference type="EMBL" id="AP019823">
    <property type="protein sequence ID" value="BBM38118.1"/>
    <property type="molecule type" value="Genomic_DNA"/>
</dbReference>